<organism evidence="1 2">
    <name type="scientific">Legionella jordanis</name>
    <dbReference type="NCBI Taxonomy" id="456"/>
    <lineage>
        <taxon>Bacteria</taxon>
        <taxon>Pseudomonadati</taxon>
        <taxon>Pseudomonadota</taxon>
        <taxon>Gammaproteobacteria</taxon>
        <taxon>Legionellales</taxon>
        <taxon>Legionellaceae</taxon>
        <taxon>Legionella</taxon>
    </lineage>
</organism>
<keyword evidence="2" id="KW-1185">Reference proteome</keyword>
<accession>A0A0W0V934</accession>
<dbReference type="AlphaFoldDB" id="A0A0W0V934"/>
<protein>
    <submittedName>
        <fullName evidence="1">Uncharacterized protein</fullName>
    </submittedName>
</protein>
<dbReference type="PATRIC" id="fig|456.5.peg.726"/>
<dbReference type="Proteomes" id="UP000055035">
    <property type="component" value="Unassembled WGS sequence"/>
</dbReference>
<evidence type="ECO:0000313" key="1">
    <source>
        <dbReference type="EMBL" id="KTD16381.1"/>
    </source>
</evidence>
<sequence length="334" mass="38374">MNTIKFFAEEAIVKSFTLGGLCSFYQFMYQDIRILLFGEIHDTMSKELAEEYIQLLNEYINNSPNVKIFLESIEGEEKNNSDHLSFIDSILFLNSPNLTVIPADKRQYNEAFTDVFLFLRTLSELPPSNSSYFDNPKFTDFLLDIAEDYNRTFTFPDLFNLLNSEIGRLSQLGKEIDPSHLHLGSYIQSCINNLVKALALAKDLEKECCMPITDGEHKPSGSILDICIEKMGQARSFEIIVKWLEIYYLYEIYHFDATLVMDVWQILQHEKPGNTTLIVVSGDTHTEHLAHLLTLISTPINSMRPGQQGHRISPDTLKDFLTGAWSMENIKRYI</sequence>
<reference evidence="1 2" key="1">
    <citation type="submission" date="2015-11" db="EMBL/GenBank/DDBJ databases">
        <title>Genomic analysis of 38 Legionella species identifies large and diverse effector repertoires.</title>
        <authorList>
            <person name="Burstein D."/>
            <person name="Amaro F."/>
            <person name="Zusman T."/>
            <person name="Lifshitz Z."/>
            <person name="Cohen O."/>
            <person name="Gilbert J.A."/>
            <person name="Pupko T."/>
            <person name="Shuman H.A."/>
            <person name="Segal G."/>
        </authorList>
    </citation>
    <scope>NUCLEOTIDE SEQUENCE [LARGE SCALE GENOMIC DNA]</scope>
    <source>
        <strain evidence="1 2">BL-540</strain>
    </source>
</reference>
<evidence type="ECO:0000313" key="2">
    <source>
        <dbReference type="Proteomes" id="UP000055035"/>
    </source>
</evidence>
<comment type="caution">
    <text evidence="1">The sequence shown here is derived from an EMBL/GenBank/DDBJ whole genome shotgun (WGS) entry which is preliminary data.</text>
</comment>
<proteinExistence type="predicted"/>
<gene>
    <name evidence="1" type="ORF">Ljor_0687</name>
</gene>
<dbReference type="EMBL" id="LNYJ01000011">
    <property type="protein sequence ID" value="KTD16381.1"/>
    <property type="molecule type" value="Genomic_DNA"/>
</dbReference>
<dbReference type="RefSeq" id="WP_058470241.1">
    <property type="nucleotide sequence ID" value="NZ_CAAAIC010000004.1"/>
</dbReference>
<name>A0A0W0V934_9GAMM</name>